<dbReference type="KEGG" id="lri:NCTC12151_01819"/>
<dbReference type="RefSeq" id="WP_111740346.1">
    <property type="nucleotide sequence ID" value="NZ_LR698987.1"/>
</dbReference>
<feature type="domain" description="Fimbrial-type adhesion" evidence="1">
    <location>
        <begin position="263"/>
        <end position="449"/>
    </location>
</feature>
<dbReference type="Pfam" id="PF00419">
    <property type="entry name" value="Fimbrial"/>
    <property type="match status" value="1"/>
</dbReference>
<dbReference type="OrthoDB" id="8875995at2"/>
<keyword evidence="3" id="KW-1185">Reference proteome</keyword>
<reference evidence="2 3" key="1">
    <citation type="submission" date="2018-06" db="EMBL/GenBank/DDBJ databases">
        <authorList>
            <consortium name="Pathogen Informatics"/>
            <person name="Doyle S."/>
        </authorList>
    </citation>
    <scope>NUCLEOTIDE SEQUENCE [LARGE SCALE GENOMIC DNA]</scope>
    <source>
        <strain evidence="2 3">NCTC12151</strain>
    </source>
</reference>
<proteinExistence type="predicted"/>
<dbReference type="InterPro" id="IPR011228">
    <property type="entry name" value="UCP029766"/>
</dbReference>
<organism evidence="2 3">
    <name type="scientific">Leminorella richardii</name>
    <dbReference type="NCBI Taxonomy" id="158841"/>
    <lineage>
        <taxon>Bacteria</taxon>
        <taxon>Pseudomonadati</taxon>
        <taxon>Pseudomonadota</taxon>
        <taxon>Gammaproteobacteria</taxon>
        <taxon>Enterobacterales</taxon>
        <taxon>Budviciaceae</taxon>
        <taxon>Leminorella</taxon>
    </lineage>
</organism>
<dbReference type="GO" id="GO:0007155">
    <property type="term" value="P:cell adhesion"/>
    <property type="evidence" value="ECO:0007669"/>
    <property type="project" value="InterPro"/>
</dbReference>
<dbReference type="InterPro" id="IPR008966">
    <property type="entry name" value="Adhesion_dom_sf"/>
</dbReference>
<dbReference type="InterPro" id="IPR000259">
    <property type="entry name" value="Adhesion_dom_fimbrial"/>
</dbReference>
<dbReference type="AlphaFoldDB" id="A0A2X4UYQ2"/>
<dbReference type="Gene3D" id="2.60.40.1090">
    <property type="entry name" value="Fimbrial-type adhesion domain"/>
    <property type="match status" value="1"/>
</dbReference>
<evidence type="ECO:0000259" key="1">
    <source>
        <dbReference type="Pfam" id="PF00419"/>
    </source>
</evidence>
<name>A0A2X4UYQ2_9GAMM</name>
<gene>
    <name evidence="2" type="ORF">NCTC12151_01819</name>
</gene>
<dbReference type="InterPro" id="IPR036937">
    <property type="entry name" value="Adhesion_dom_fimbrial_sf"/>
</dbReference>
<accession>A0A2X4UYQ2</accession>
<dbReference type="PIRSF" id="PIRSF029766">
    <property type="entry name" value="UCP029766"/>
    <property type="match status" value="1"/>
</dbReference>
<evidence type="ECO:0000313" key="3">
    <source>
        <dbReference type="Proteomes" id="UP000249005"/>
    </source>
</evidence>
<dbReference type="SUPFAM" id="SSF49401">
    <property type="entry name" value="Bacterial adhesins"/>
    <property type="match status" value="1"/>
</dbReference>
<dbReference type="GO" id="GO:0009289">
    <property type="term" value="C:pilus"/>
    <property type="evidence" value="ECO:0007669"/>
    <property type="project" value="InterPro"/>
</dbReference>
<dbReference type="EMBL" id="LS483470">
    <property type="protein sequence ID" value="SQI40948.1"/>
    <property type="molecule type" value="Genomic_DNA"/>
</dbReference>
<protein>
    <submittedName>
        <fullName evidence="2">Putative fimbrial usher protein StbD</fullName>
    </submittedName>
</protein>
<evidence type="ECO:0000313" key="2">
    <source>
        <dbReference type="EMBL" id="SQI40948.1"/>
    </source>
</evidence>
<dbReference type="Proteomes" id="UP000249005">
    <property type="component" value="Chromosome 1"/>
</dbReference>
<sequence length="449" mass="47322">MKNHRYLFTRYPLIVVTLLAVLWSNLSEAQCTRVTPYIDSGCDSCGLGLGLGKINITDNYLQPVGTPLGSSVVNFTTATRYPDPNKVLYQCDLADKDDIYEVFATNGDDRVGGYYEQGTNDGYPGYYATYIPYVAIKLTHLNSGIVFSRTWQSAPLTSYEVVGNKINIRVRDLSPVRADLIKISTLPGRGKSNYCGYSASNPLTGMASTTGASTYTCIQPNGYILFAGPGIAAQTPGTDSADEYGTWGTGRWNAMGMGTAPQSTISYTATCVARNVTPLVLFPTISAAQLNNGETVQSNLNITVECSNAAVSGVASGNTAMGLQTSLEGYNIAQQLGLVNSSGGVSYLLSRGYGTDSSIATGVGIRIQNASTGVRMNFLGWNACTSSGCPSGDSAGWYPVLAGASNSGSSASGYNNYTTTLQATLEKLPGETVTAGKVDATAYVLVKVQ</sequence>